<protein>
    <submittedName>
        <fullName evidence="1">Uncharacterized protein</fullName>
    </submittedName>
</protein>
<proteinExistence type="predicted"/>
<organism evidence="1 2">
    <name type="scientific">Brachybacterium kimchii</name>
    <dbReference type="NCBI Taxonomy" id="2942909"/>
    <lineage>
        <taxon>Bacteria</taxon>
        <taxon>Bacillati</taxon>
        <taxon>Actinomycetota</taxon>
        <taxon>Actinomycetes</taxon>
        <taxon>Micrococcales</taxon>
        <taxon>Dermabacteraceae</taxon>
        <taxon>Brachybacterium</taxon>
    </lineage>
</organism>
<reference evidence="1" key="1">
    <citation type="submission" date="2022-05" db="EMBL/GenBank/DDBJ databases">
        <title>Genomic analysis of Brachybacterium sp. CBA3104.</title>
        <authorList>
            <person name="Roh S.W."/>
            <person name="Kim Y.B."/>
            <person name="Kim Y."/>
        </authorList>
    </citation>
    <scope>NUCLEOTIDE SEQUENCE</scope>
    <source>
        <strain evidence="1">CBA3104</strain>
    </source>
</reference>
<dbReference type="EMBL" id="CP097218">
    <property type="protein sequence ID" value="UQN30555.1"/>
    <property type="molecule type" value="Genomic_DNA"/>
</dbReference>
<dbReference type="RefSeq" id="WP_239203738.1">
    <property type="nucleotide sequence ID" value="NZ_CP097218.1"/>
</dbReference>
<keyword evidence="2" id="KW-1185">Reference proteome</keyword>
<sequence length="89" mass="10154">MDLYHRTSSEAAAEIARTGRFISLCQDREHAFFTDNPVGERSRQYGQTVMHVLVPAWAALPDEVFDDESYFRVRLEHLADCSVTVAPRP</sequence>
<evidence type="ECO:0000313" key="1">
    <source>
        <dbReference type="EMBL" id="UQN30555.1"/>
    </source>
</evidence>
<gene>
    <name evidence="1" type="ORF">M4486_04380</name>
</gene>
<accession>A0ABY4N7L8</accession>
<name>A0ABY4N7L8_9MICO</name>
<evidence type="ECO:0000313" key="2">
    <source>
        <dbReference type="Proteomes" id="UP001055868"/>
    </source>
</evidence>
<dbReference type="Proteomes" id="UP001055868">
    <property type="component" value="Chromosome"/>
</dbReference>